<protein>
    <submittedName>
        <fullName evidence="2">Uncharacterized protein</fullName>
    </submittedName>
</protein>
<name>A0A6C0KVH9_9ZZZZ</name>
<sequence length="422" mass="49231">MSTRKHSKSSTRSTVRRIRFTDVFSDADYPFDENDPIGPTEPTSSMASLKGDPDDILDLSRISAPLSRRAQKRERLTEATAKRLQDIEASKRRWTHGRPGKMERRYEESFEEGLVKFFRSGYEKNFNDEKVASNEEILIFIKEVINQYHLRISGGFVLKNMGLSVEDRSKPSVDIDIYVPFRIPDKFPEFYKVMALLFNCDPGWDDDHPFRIRKFVTNRAKGKRKGFFDKNGIYSVFKHERTVDGLYAEMDLVRGQSDMPPEKIIRNFDLSVCMNWYDGKHIYAMDKDAILDKEGTTGWLNYSYLHLLLGIKNEHGTKWQKNPVTRDRILKYLLRGYRISYVHPTEGKVYEIISSDLPNAIRRLPVNKREQYYLAHPNERPDNIPVYVPANNGEVFANNMNPENNVNLRNNNLSNVILRSHF</sequence>
<proteinExistence type="predicted"/>
<evidence type="ECO:0000313" key="2">
    <source>
        <dbReference type="EMBL" id="QHU20697.1"/>
    </source>
</evidence>
<evidence type="ECO:0000256" key="1">
    <source>
        <dbReference type="SAM" id="MobiDB-lite"/>
    </source>
</evidence>
<organism evidence="2">
    <name type="scientific">viral metagenome</name>
    <dbReference type="NCBI Taxonomy" id="1070528"/>
    <lineage>
        <taxon>unclassified sequences</taxon>
        <taxon>metagenomes</taxon>
        <taxon>organismal metagenomes</taxon>
    </lineage>
</organism>
<feature type="region of interest" description="Disordered" evidence="1">
    <location>
        <begin position="27"/>
        <end position="52"/>
    </location>
</feature>
<accession>A0A6C0KVH9</accession>
<dbReference type="EMBL" id="MN740971">
    <property type="protein sequence ID" value="QHU20697.1"/>
    <property type="molecule type" value="Genomic_DNA"/>
</dbReference>
<reference evidence="2" key="1">
    <citation type="journal article" date="2020" name="Nature">
        <title>Giant virus diversity and host interactions through global metagenomics.</title>
        <authorList>
            <person name="Schulz F."/>
            <person name="Roux S."/>
            <person name="Paez-Espino D."/>
            <person name="Jungbluth S."/>
            <person name="Walsh D.A."/>
            <person name="Denef V.J."/>
            <person name="McMahon K.D."/>
            <person name="Konstantinidis K.T."/>
            <person name="Eloe-Fadrosh E.A."/>
            <person name="Kyrpides N.C."/>
            <person name="Woyke T."/>
        </authorList>
    </citation>
    <scope>NUCLEOTIDE SEQUENCE</scope>
    <source>
        <strain evidence="2">GVMAG-S-3300013093-109</strain>
    </source>
</reference>
<dbReference type="AlphaFoldDB" id="A0A6C0KVH9"/>